<feature type="binding site" evidence="8">
    <location>
        <begin position="137"/>
        <end position="141"/>
    </location>
    <ligand>
        <name>NAD(+)</name>
        <dbReference type="ChEBI" id="CHEBI:57540"/>
    </ligand>
</feature>
<dbReference type="PIRSF" id="PIRSF500133">
    <property type="entry name" value="UDPglc_DH_euk"/>
    <property type="match status" value="1"/>
</dbReference>
<organism evidence="11 12">
    <name type="scientific">Aulographum hederae CBS 113979</name>
    <dbReference type="NCBI Taxonomy" id="1176131"/>
    <lineage>
        <taxon>Eukaryota</taxon>
        <taxon>Fungi</taxon>
        <taxon>Dikarya</taxon>
        <taxon>Ascomycota</taxon>
        <taxon>Pezizomycotina</taxon>
        <taxon>Dothideomycetes</taxon>
        <taxon>Pleosporomycetidae</taxon>
        <taxon>Aulographales</taxon>
        <taxon>Aulographaceae</taxon>
    </lineage>
</organism>
<gene>
    <name evidence="11" type="ORF">K402DRAFT_404294</name>
</gene>
<feature type="compositionally biased region" description="Polar residues" evidence="9">
    <location>
        <begin position="483"/>
        <end position="497"/>
    </location>
</feature>
<dbReference type="InterPro" id="IPR014027">
    <property type="entry name" value="UDP-Glc/GDP-Man_DH_C"/>
</dbReference>
<dbReference type="InterPro" id="IPR028356">
    <property type="entry name" value="UDPglc_DH_euk"/>
</dbReference>
<feature type="compositionally biased region" description="Polar residues" evidence="9">
    <location>
        <begin position="1"/>
        <end position="17"/>
    </location>
</feature>
<feature type="binding site" evidence="8">
    <location>
        <begin position="324"/>
        <end position="327"/>
    </location>
    <ligand>
        <name>NAD(+)</name>
        <dbReference type="ChEBI" id="CHEBI:57540"/>
    </ligand>
</feature>
<dbReference type="FunFam" id="3.40.50.720:FF:000032">
    <property type="entry name" value="UDP-glucose 6-dehydrogenase"/>
    <property type="match status" value="1"/>
</dbReference>
<dbReference type="GO" id="GO:0006065">
    <property type="term" value="P:UDP-glucuronate biosynthetic process"/>
    <property type="evidence" value="ECO:0007669"/>
    <property type="project" value="UniProtKB-UniPathway"/>
</dbReference>
<dbReference type="Pfam" id="PF03721">
    <property type="entry name" value="UDPG_MGDP_dh_N"/>
    <property type="match status" value="1"/>
</dbReference>
<evidence type="ECO:0000256" key="1">
    <source>
        <dbReference type="ARBA" id="ARBA00004701"/>
    </source>
</evidence>
<dbReference type="SUPFAM" id="SSF48179">
    <property type="entry name" value="6-phosphogluconate dehydrogenase C-terminal domain-like"/>
    <property type="match status" value="1"/>
</dbReference>
<evidence type="ECO:0000256" key="2">
    <source>
        <dbReference type="ARBA" id="ARBA00006601"/>
    </source>
</evidence>
<dbReference type="SMART" id="SM00984">
    <property type="entry name" value="UDPG_MGDP_dh_C"/>
    <property type="match status" value="1"/>
</dbReference>
<dbReference type="InterPro" id="IPR014026">
    <property type="entry name" value="UDP-Glc/GDP-Man_DH_dimer"/>
</dbReference>
<feature type="region of interest" description="Disordered" evidence="9">
    <location>
        <begin position="480"/>
        <end position="499"/>
    </location>
</feature>
<sequence length="560" mass="60280">MSPSIELSPAQSSNGSSRPAAVRTITPGAEHLSRTMELLSLPHGRVQNICCIGAGYVGGPTCAVIANKNPHLKVTVVDLSQPRIDAWNSPHLPIYEPGLQEIVELARDGSADRKPNLFFSTDVDAAIAEADLVFVSVNTPTKVSGTGAGFASELSYVESAIRKIAEVATTDKIVVEKSTVPVRTADSMREILSAIGKPGVRFEVLSNPEFLAEGTAIPDLLTPDRILIGSLVNESGLSAASALANVYAGWVPRDRIITMNLWSSELAKLAANALLAQRISSINALSAICEATGADVEEIAFACGTDTRIGSKMLRASVGFGGSCFKKDILSLTYISETLHLPEVAAYWRSVVDINEYQKDRFTNRIITCLYNSLTNKKIAVLGFSYKKDTGDTRESAAISIIKNLAGERAKISIYDPKVEERQIWQDLQGYGNVSSVAGAGSVKDFVTVENNVYDACADAHAIIILTEWDEFSNKAIAKPTAAQANKPTNGHASTNPRMDWSRVADTMKRPMFVFDGRNVVDARALEELGFRVECIGKPGTNWAKERMLQAQTGKGASPV</sequence>
<evidence type="ECO:0000256" key="6">
    <source>
        <dbReference type="ARBA" id="ARBA00047473"/>
    </source>
</evidence>
<dbReference type="AlphaFoldDB" id="A0A6G1H041"/>
<dbReference type="Pfam" id="PF00984">
    <property type="entry name" value="UDPG_MGDP_dh"/>
    <property type="match status" value="1"/>
</dbReference>
<dbReference type="InterPro" id="IPR017476">
    <property type="entry name" value="UDP-Glc/GDP-Man"/>
</dbReference>
<feature type="binding site" evidence="8">
    <location>
        <position position="78"/>
    </location>
    <ligand>
        <name>NAD(+)</name>
        <dbReference type="ChEBI" id="CHEBI:57540"/>
    </ligand>
</feature>
<dbReference type="Gene3D" id="3.40.50.720">
    <property type="entry name" value="NAD(P)-binding Rossmann-like Domain"/>
    <property type="match status" value="2"/>
</dbReference>
<dbReference type="UniPathway" id="UPA00038">
    <property type="reaction ID" value="UER00491"/>
</dbReference>
<evidence type="ECO:0000256" key="8">
    <source>
        <dbReference type="PIRSR" id="PIRSR500133-3"/>
    </source>
</evidence>
<dbReference type="Pfam" id="PF03720">
    <property type="entry name" value="UDPG_MGDP_dh_C"/>
    <property type="match status" value="1"/>
</dbReference>
<dbReference type="EMBL" id="ML977156">
    <property type="protein sequence ID" value="KAF1986571.1"/>
    <property type="molecule type" value="Genomic_DNA"/>
</dbReference>
<evidence type="ECO:0000256" key="9">
    <source>
        <dbReference type="SAM" id="MobiDB-lite"/>
    </source>
</evidence>
<dbReference type="GO" id="GO:0003979">
    <property type="term" value="F:UDP-glucose 6-dehydrogenase activity"/>
    <property type="evidence" value="ECO:0007669"/>
    <property type="project" value="UniProtKB-EC"/>
</dbReference>
<dbReference type="EC" id="1.1.1.22" evidence="3"/>
<dbReference type="FunFam" id="1.20.5.100:FF:000001">
    <property type="entry name" value="UDP-glucose 6-dehydrogenase"/>
    <property type="match status" value="1"/>
</dbReference>
<comment type="catalytic activity">
    <reaction evidence="6">
        <text>UDP-alpha-D-glucose + 2 NAD(+) + H2O = UDP-alpha-D-glucuronate + 2 NADH + 3 H(+)</text>
        <dbReference type="Rhea" id="RHEA:23596"/>
        <dbReference type="ChEBI" id="CHEBI:15377"/>
        <dbReference type="ChEBI" id="CHEBI:15378"/>
        <dbReference type="ChEBI" id="CHEBI:57540"/>
        <dbReference type="ChEBI" id="CHEBI:57945"/>
        <dbReference type="ChEBI" id="CHEBI:58052"/>
        <dbReference type="ChEBI" id="CHEBI:58885"/>
        <dbReference type="EC" id="1.1.1.22"/>
    </reaction>
</comment>
<dbReference type="PANTHER" id="PTHR11374:SF3">
    <property type="entry name" value="UDP-GLUCOSE 6-DEHYDROGENASE"/>
    <property type="match status" value="1"/>
</dbReference>
<evidence type="ECO:0000256" key="4">
    <source>
        <dbReference type="ARBA" id="ARBA00023002"/>
    </source>
</evidence>
<dbReference type="InterPro" id="IPR008927">
    <property type="entry name" value="6-PGluconate_DH-like_C_sf"/>
</dbReference>
<feature type="binding site" evidence="8">
    <location>
        <begin position="53"/>
        <end position="58"/>
    </location>
    <ligand>
        <name>NAD(+)</name>
        <dbReference type="ChEBI" id="CHEBI:57540"/>
    </ligand>
</feature>
<evidence type="ECO:0000259" key="10">
    <source>
        <dbReference type="SMART" id="SM00984"/>
    </source>
</evidence>
<feature type="binding site" evidence="8">
    <location>
        <position position="213"/>
    </location>
    <ligand>
        <name>NAD(+)</name>
        <dbReference type="ChEBI" id="CHEBI:57540"/>
    </ligand>
</feature>
<dbReference type="SUPFAM" id="SSF52413">
    <property type="entry name" value="UDP-glucose/GDP-mannose dehydrogenase C-terminal domain"/>
    <property type="match status" value="1"/>
</dbReference>
<protein>
    <recommendedName>
        <fullName evidence="3">UDP-glucose 6-dehydrogenase</fullName>
        <ecNumber evidence="3">1.1.1.22</ecNumber>
    </recommendedName>
</protein>
<proteinExistence type="inferred from homology"/>
<dbReference type="PIRSF" id="PIRSF000124">
    <property type="entry name" value="UDPglc_GDPman_dh"/>
    <property type="match status" value="1"/>
</dbReference>
<dbReference type="Proteomes" id="UP000800041">
    <property type="component" value="Unassembled WGS sequence"/>
</dbReference>
<evidence type="ECO:0000256" key="5">
    <source>
        <dbReference type="ARBA" id="ARBA00023027"/>
    </source>
</evidence>
<dbReference type="InterPro" id="IPR001732">
    <property type="entry name" value="UDP-Glc/GDP-Man_DH_N"/>
</dbReference>
<keyword evidence="4" id="KW-0560">Oxidoreductase</keyword>
<dbReference type="NCBIfam" id="TIGR03026">
    <property type="entry name" value="NDP-sugDHase"/>
    <property type="match status" value="1"/>
</dbReference>
<feature type="region of interest" description="Disordered" evidence="9">
    <location>
        <begin position="1"/>
        <end position="22"/>
    </location>
</feature>
<comment type="pathway">
    <text evidence="1">Nucleotide-sugar biosynthesis; UDP-alpha-D-glucuronate biosynthesis; UDP-alpha-D-glucuronate from UDP-alpha-D-glucose: step 1/1.</text>
</comment>
<dbReference type="FunFam" id="3.40.50.720:FF:000193">
    <property type="entry name" value="UDP-glucose 6-dehydrogenase"/>
    <property type="match status" value="1"/>
</dbReference>
<feature type="binding site" evidence="8">
    <location>
        <position position="394"/>
    </location>
    <ligand>
        <name>NAD(+)</name>
        <dbReference type="ChEBI" id="CHEBI:57540"/>
    </ligand>
</feature>
<dbReference type="GO" id="GO:0005634">
    <property type="term" value="C:nucleus"/>
    <property type="evidence" value="ECO:0007669"/>
    <property type="project" value="TreeGrafter"/>
</dbReference>
<evidence type="ECO:0000313" key="11">
    <source>
        <dbReference type="EMBL" id="KAF1986571.1"/>
    </source>
</evidence>
<feature type="binding site" evidence="8">
    <location>
        <position position="83"/>
    </location>
    <ligand>
        <name>NAD(+)</name>
        <dbReference type="ChEBI" id="CHEBI:57540"/>
    </ligand>
</feature>
<dbReference type="GO" id="GO:0051287">
    <property type="term" value="F:NAD binding"/>
    <property type="evidence" value="ECO:0007669"/>
    <property type="project" value="InterPro"/>
</dbReference>
<accession>A0A6G1H041</accession>
<dbReference type="PANTHER" id="PTHR11374">
    <property type="entry name" value="UDP-GLUCOSE DEHYDROGENASE/UDP-MANNAC DEHYDROGENASE"/>
    <property type="match status" value="1"/>
</dbReference>
<evidence type="ECO:0000256" key="3">
    <source>
        <dbReference type="ARBA" id="ARBA00012954"/>
    </source>
</evidence>
<keyword evidence="5 8" id="KW-0520">NAD</keyword>
<feature type="active site" description="Nucleophile" evidence="7">
    <location>
        <position position="324"/>
    </location>
</feature>
<keyword evidence="12" id="KW-1185">Reference proteome</keyword>
<dbReference type="OrthoDB" id="5059218at2759"/>
<dbReference type="InterPro" id="IPR036220">
    <property type="entry name" value="UDP-Glc/GDP-Man_DH_C_sf"/>
</dbReference>
<dbReference type="InterPro" id="IPR036291">
    <property type="entry name" value="NAD(P)-bd_dom_sf"/>
</dbReference>
<evidence type="ECO:0000256" key="7">
    <source>
        <dbReference type="PIRSR" id="PIRSR500133-1"/>
    </source>
</evidence>
<dbReference type="SUPFAM" id="SSF51735">
    <property type="entry name" value="NAD(P)-binding Rossmann-fold domains"/>
    <property type="match status" value="1"/>
</dbReference>
<comment type="similarity">
    <text evidence="2">Belongs to the UDP-glucose/GDP-mannose dehydrogenase family.</text>
</comment>
<dbReference type="Gene3D" id="1.20.5.100">
    <property type="entry name" value="Cytochrome c1, transmembrane anchor, C-terminal"/>
    <property type="match status" value="1"/>
</dbReference>
<dbReference type="GO" id="GO:0006024">
    <property type="term" value="P:glycosaminoglycan biosynthetic process"/>
    <property type="evidence" value="ECO:0007669"/>
    <property type="project" value="TreeGrafter"/>
</dbReference>
<feature type="binding site" evidence="8">
    <location>
        <begin position="178"/>
        <end position="179"/>
    </location>
    <ligand>
        <name>NAD(+)</name>
        <dbReference type="ChEBI" id="CHEBI:57540"/>
    </ligand>
</feature>
<name>A0A6G1H041_9PEZI</name>
<reference evidence="11" key="1">
    <citation type="journal article" date="2020" name="Stud. Mycol.">
        <title>101 Dothideomycetes genomes: a test case for predicting lifestyles and emergence of pathogens.</title>
        <authorList>
            <person name="Haridas S."/>
            <person name="Albert R."/>
            <person name="Binder M."/>
            <person name="Bloem J."/>
            <person name="Labutti K."/>
            <person name="Salamov A."/>
            <person name="Andreopoulos B."/>
            <person name="Baker S."/>
            <person name="Barry K."/>
            <person name="Bills G."/>
            <person name="Bluhm B."/>
            <person name="Cannon C."/>
            <person name="Castanera R."/>
            <person name="Culley D."/>
            <person name="Daum C."/>
            <person name="Ezra D."/>
            <person name="Gonzalez J."/>
            <person name="Henrissat B."/>
            <person name="Kuo A."/>
            <person name="Liang C."/>
            <person name="Lipzen A."/>
            <person name="Lutzoni F."/>
            <person name="Magnuson J."/>
            <person name="Mondo S."/>
            <person name="Nolan M."/>
            <person name="Ohm R."/>
            <person name="Pangilinan J."/>
            <person name="Park H.-J."/>
            <person name="Ramirez L."/>
            <person name="Alfaro M."/>
            <person name="Sun H."/>
            <person name="Tritt A."/>
            <person name="Yoshinaga Y."/>
            <person name="Zwiers L.-H."/>
            <person name="Turgeon B."/>
            <person name="Goodwin S."/>
            <person name="Spatafora J."/>
            <person name="Crous P."/>
            <person name="Grigoriev I."/>
        </authorList>
    </citation>
    <scope>NUCLEOTIDE SEQUENCE</scope>
    <source>
        <strain evidence="11">CBS 113979</strain>
    </source>
</reference>
<evidence type="ECO:0000313" key="12">
    <source>
        <dbReference type="Proteomes" id="UP000800041"/>
    </source>
</evidence>
<feature type="domain" description="UDP-glucose/GDP-mannose dehydrogenase C-terminal" evidence="10">
    <location>
        <begin position="380"/>
        <end position="523"/>
    </location>
</feature>